<dbReference type="HOGENOM" id="CLU_2915640_0_0_9"/>
<dbReference type="OrthoDB" id="9854642at2"/>
<name>N1ZZ74_9FIRM</name>
<gene>
    <name evidence="1" type="ORF">C823_04779</name>
</gene>
<dbReference type="STRING" id="1235802.C823_04779"/>
<evidence type="ECO:0000313" key="1">
    <source>
        <dbReference type="EMBL" id="EMZ21206.1"/>
    </source>
</evidence>
<reference evidence="1 2" key="1">
    <citation type="journal article" date="2014" name="Genome Announc.">
        <title>Draft genome sequences of the altered schaedler flora, a defined bacterial community from gnotobiotic mice.</title>
        <authorList>
            <person name="Wannemuehler M.J."/>
            <person name="Overstreet A.M."/>
            <person name="Ward D.V."/>
            <person name="Phillips G.J."/>
        </authorList>
    </citation>
    <scope>NUCLEOTIDE SEQUENCE [LARGE SCALE GENOMIC DNA]</scope>
    <source>
        <strain evidence="1 2">ASF492</strain>
    </source>
</reference>
<sequence length="61" mass="6782">MDCKEWESLKTGDRVKRLFEGKGTIIASCGVGRVVKFDSGKVERISDGDLHKIVSRKKGDD</sequence>
<dbReference type="Proteomes" id="UP000012589">
    <property type="component" value="Unassembled WGS sequence"/>
</dbReference>
<evidence type="ECO:0008006" key="3">
    <source>
        <dbReference type="Google" id="ProtNLM"/>
    </source>
</evidence>
<accession>N1ZZ74</accession>
<comment type="caution">
    <text evidence="1">The sequence shown here is derived from an EMBL/GenBank/DDBJ whole genome shotgun (WGS) entry which is preliminary data.</text>
</comment>
<dbReference type="EMBL" id="AQFT01000136">
    <property type="protein sequence ID" value="EMZ21206.1"/>
    <property type="molecule type" value="Genomic_DNA"/>
</dbReference>
<organism evidence="1 2">
    <name type="scientific">Eubacterium plexicaudatum ASF492</name>
    <dbReference type="NCBI Taxonomy" id="1235802"/>
    <lineage>
        <taxon>Bacteria</taxon>
        <taxon>Bacillati</taxon>
        <taxon>Bacillota</taxon>
        <taxon>Clostridia</taxon>
        <taxon>Eubacteriales</taxon>
        <taxon>Eubacteriaceae</taxon>
        <taxon>Eubacterium</taxon>
    </lineage>
</organism>
<proteinExistence type="predicted"/>
<evidence type="ECO:0000313" key="2">
    <source>
        <dbReference type="Proteomes" id="UP000012589"/>
    </source>
</evidence>
<keyword evidence="2" id="KW-1185">Reference proteome</keyword>
<dbReference type="AlphaFoldDB" id="N1ZZ74"/>
<protein>
    <recommendedName>
        <fullName evidence="3">DUF3553 domain-containing protein</fullName>
    </recommendedName>
</protein>